<keyword evidence="6" id="KW-0378">Hydrolase</keyword>
<evidence type="ECO:0000256" key="1">
    <source>
        <dbReference type="ARBA" id="ARBA00010923"/>
    </source>
</evidence>
<dbReference type="SUPFAM" id="SSF116734">
    <property type="entry name" value="DNA methylase specificity domain"/>
    <property type="match status" value="2"/>
</dbReference>
<evidence type="ECO:0000256" key="4">
    <source>
        <dbReference type="SAM" id="MobiDB-lite"/>
    </source>
</evidence>
<dbReference type="GeneID" id="24801026"/>
<name>A0A0E3R4Y9_METBA</name>
<dbReference type="PANTHER" id="PTHR43140:SF1">
    <property type="entry name" value="TYPE I RESTRICTION ENZYME ECOKI SPECIFICITY SUBUNIT"/>
    <property type="match status" value="1"/>
</dbReference>
<dbReference type="GO" id="GO:0009307">
    <property type="term" value="P:DNA restriction-modification system"/>
    <property type="evidence" value="ECO:0007669"/>
    <property type="project" value="UniProtKB-KW"/>
</dbReference>
<feature type="region of interest" description="Disordered" evidence="4">
    <location>
        <begin position="1"/>
        <end position="35"/>
    </location>
</feature>
<dbReference type="InterPro" id="IPR051212">
    <property type="entry name" value="Type-I_RE_S_subunit"/>
</dbReference>
<dbReference type="REBASE" id="109390">
    <property type="entry name" value="S.Mba227ORF2005P"/>
</dbReference>
<feature type="compositionally biased region" description="Basic and acidic residues" evidence="4">
    <location>
        <begin position="1"/>
        <end position="16"/>
    </location>
</feature>
<dbReference type="KEGG" id="mbar:MSBR2_2007"/>
<dbReference type="InterPro" id="IPR000055">
    <property type="entry name" value="Restrct_endonuc_typeI_TRD"/>
</dbReference>
<dbReference type="CDD" id="cd17246">
    <property type="entry name" value="RMtype1_S_SonII-TRD2-CR2_like"/>
    <property type="match status" value="1"/>
</dbReference>
<organism evidence="6 7">
    <name type="scientific">Methanosarcina barkeri 227</name>
    <dbReference type="NCBI Taxonomy" id="1434106"/>
    <lineage>
        <taxon>Archaea</taxon>
        <taxon>Methanobacteriati</taxon>
        <taxon>Methanobacteriota</taxon>
        <taxon>Stenosarchaea group</taxon>
        <taxon>Methanomicrobia</taxon>
        <taxon>Methanosarcinales</taxon>
        <taxon>Methanosarcinaceae</taxon>
        <taxon>Methanosarcina</taxon>
    </lineage>
</organism>
<feature type="compositionally biased region" description="Basic residues" evidence="4">
    <location>
        <begin position="17"/>
        <end position="27"/>
    </location>
</feature>
<dbReference type="PANTHER" id="PTHR43140">
    <property type="entry name" value="TYPE-1 RESTRICTION ENZYME ECOKI SPECIFICITY PROTEIN"/>
    <property type="match status" value="1"/>
</dbReference>
<dbReference type="GO" id="GO:0003677">
    <property type="term" value="F:DNA binding"/>
    <property type="evidence" value="ECO:0007669"/>
    <property type="project" value="UniProtKB-KW"/>
</dbReference>
<dbReference type="Proteomes" id="UP000033079">
    <property type="component" value="Chromosome"/>
</dbReference>
<comment type="similarity">
    <text evidence="1">Belongs to the type-I restriction system S methylase family.</text>
</comment>
<dbReference type="HOGENOM" id="CLU_021095_10_2_2"/>
<feature type="domain" description="Type I restriction modification DNA specificity" evidence="5">
    <location>
        <begin position="46"/>
        <end position="220"/>
    </location>
</feature>
<dbReference type="Pfam" id="PF01420">
    <property type="entry name" value="Methylase_S"/>
    <property type="match status" value="2"/>
</dbReference>
<dbReference type="PATRIC" id="fig|1434106.5.peg.2575"/>
<evidence type="ECO:0000313" key="6">
    <source>
        <dbReference type="EMBL" id="AKB58523.1"/>
    </source>
</evidence>
<keyword evidence="3" id="KW-0238">DNA-binding</keyword>
<evidence type="ECO:0000259" key="5">
    <source>
        <dbReference type="Pfam" id="PF01420"/>
    </source>
</evidence>
<evidence type="ECO:0000256" key="3">
    <source>
        <dbReference type="ARBA" id="ARBA00023125"/>
    </source>
</evidence>
<evidence type="ECO:0000256" key="2">
    <source>
        <dbReference type="ARBA" id="ARBA00022747"/>
    </source>
</evidence>
<dbReference type="InterPro" id="IPR044946">
    <property type="entry name" value="Restrct_endonuc_typeI_TRD_sf"/>
</dbReference>
<dbReference type="EMBL" id="CP009530">
    <property type="protein sequence ID" value="AKB58523.1"/>
    <property type="molecule type" value="Genomic_DNA"/>
</dbReference>
<gene>
    <name evidence="6" type="ORF">MSBR2_2007</name>
</gene>
<accession>A0A0E3R4Y9</accession>
<protein>
    <submittedName>
        <fullName evidence="6">Type I restriction-modification system, specificity subunit S</fullName>
        <ecNumber evidence="6">3.1.21.3</ecNumber>
    </submittedName>
</protein>
<proteinExistence type="inferred from homology"/>
<dbReference type="GO" id="GO:0009035">
    <property type="term" value="F:type I site-specific deoxyribonuclease activity"/>
    <property type="evidence" value="ECO:0007669"/>
    <property type="project" value="UniProtKB-EC"/>
</dbReference>
<dbReference type="CDD" id="cd17260">
    <property type="entry name" value="RMtype1_S_EcoEI-TRD1-CR1_like"/>
    <property type="match status" value="1"/>
</dbReference>
<keyword evidence="2" id="KW-0680">Restriction system</keyword>
<dbReference type="Gene3D" id="3.90.220.20">
    <property type="entry name" value="DNA methylase specificity domains"/>
    <property type="match status" value="2"/>
</dbReference>
<sequence length="531" mass="60775">MEKSDLTKMERWEVSRKQGKKFSKSKKFKESQPLTEEQLEKLPNLPKDWKWVFHSEIAIINPPKPNGDESLEISFLPMPAVEEETGRYSLSETRKLGEVRKGYTGFIEGDVIFAKITPCMENGKVAYLEKLVNGIGFGSTEFHVSRPTSSVFGKYLFHYLVRQTFRKEAKRNMTGSAGQLRVPSSYFAEQPFPLAPLPEQRAIVSKIEQLFSELDNGIANLKLAQKQLKVYRQAVLKKAFEGELTKKWREQQTDLPYVGGLLEQIKKEREEAATDSGKKLKKIKSLTKDELTKLTKLPDEWKWVKLDEICNKITDGEHVTPKRTESGYLLLSARNIQNGYLDLKSVDYVPKHEYLRIRNRCNPEEGDILISCSGSVGRICSVPKNSEFVMVRSVALVKISSKLKLNRFFEYQLQSPLLQSQIEKGKKATAQANLFLGPISNLKVIICSLPEQRAIVQEIETRFSVCDKIEQDIEMNLEKAEALRQSILKKAFEGKLLNEKELAEVRGTENWEPAEVLLERIKAEKAKNRKK</sequence>
<reference evidence="6 7" key="1">
    <citation type="submission" date="2014-07" db="EMBL/GenBank/DDBJ databases">
        <title>Methanogenic archaea and the global carbon cycle.</title>
        <authorList>
            <person name="Henriksen J.R."/>
            <person name="Luke J."/>
            <person name="Reinhart S."/>
            <person name="Benedict M.N."/>
            <person name="Youngblut N.D."/>
            <person name="Metcalf M.E."/>
            <person name="Whitaker R.J."/>
            <person name="Metcalf W.W."/>
        </authorList>
    </citation>
    <scope>NUCLEOTIDE SEQUENCE [LARGE SCALE GENOMIC DNA]</scope>
    <source>
        <strain evidence="6 7">227</strain>
    </source>
</reference>
<dbReference type="RefSeq" id="WP_052725778.1">
    <property type="nucleotide sequence ID" value="NZ_CP009530.1"/>
</dbReference>
<dbReference type="EC" id="3.1.21.3" evidence="6"/>
<evidence type="ECO:0000313" key="7">
    <source>
        <dbReference type="Proteomes" id="UP000033079"/>
    </source>
</evidence>
<dbReference type="AlphaFoldDB" id="A0A0E3R4Y9"/>
<feature type="domain" description="Type I restriction modification DNA specificity" evidence="5">
    <location>
        <begin position="298"/>
        <end position="478"/>
    </location>
</feature>